<dbReference type="Gene3D" id="2.40.160.10">
    <property type="entry name" value="Porin"/>
    <property type="match status" value="1"/>
</dbReference>
<dbReference type="EMBL" id="FQXA01000003">
    <property type="protein sequence ID" value="SHH03182.1"/>
    <property type="molecule type" value="Genomic_DNA"/>
</dbReference>
<evidence type="ECO:0000313" key="3">
    <source>
        <dbReference type="Proteomes" id="UP000184000"/>
    </source>
</evidence>
<dbReference type="Proteomes" id="UP000184000">
    <property type="component" value="Unassembled WGS sequence"/>
</dbReference>
<name>A0A1M5PN23_9GAMM</name>
<reference evidence="2 3" key="1">
    <citation type="submission" date="2016-11" db="EMBL/GenBank/DDBJ databases">
        <authorList>
            <person name="Jaros S."/>
            <person name="Januszkiewicz K."/>
            <person name="Wedrychowicz H."/>
        </authorList>
    </citation>
    <scope>NUCLEOTIDE SEQUENCE [LARGE SCALE GENOMIC DNA]</scope>
    <source>
        <strain evidence="2 3">DSM 18231</strain>
    </source>
</reference>
<dbReference type="InterPro" id="IPR018759">
    <property type="entry name" value="BBP2_2"/>
</dbReference>
<dbReference type="InterPro" id="IPR023614">
    <property type="entry name" value="Porin_dom_sf"/>
</dbReference>
<evidence type="ECO:0000313" key="2">
    <source>
        <dbReference type="EMBL" id="SHH03182.1"/>
    </source>
</evidence>
<dbReference type="Pfam" id="PF10082">
    <property type="entry name" value="BBP2_2"/>
    <property type="match status" value="1"/>
</dbReference>
<keyword evidence="1" id="KW-0732">Signal</keyword>
<accession>A0A1M5PN23</accession>
<sequence length="399" mass="45837">MHNNLSPRRDSIMRNITLPCLPLLCLAATQSWAQAEREPAYIQLGGFEFTPTLVVRESYDDNYRGLSDDEQASWVTGINPTFVLGTGNRNSEYELEYSFNSDIFHSDSEASNTDHHLRLRSAMEFTSRHRLTWGLAYHRVEETADTETNTENDKYSTAIAQAAYRFGARTARNQLEFGTNYEQRRYHNSGNINASEERDSLMFNSIWFHRLGSRTRSLVEVRHTDHDYKLSSALRDSTNVALLGGATWDATSKTSGTFKLGAERKDFDSDQREDFTSPMWEVGVTYKPRSYSAFTINSRRAFDEGDDGASTINDWTTIASWDHEWTSRVSTELLYRFSDREYEGINRDDERTGYGAGVTWSPDRWVDVTLSYLRTENDSSLSSETYDRNVYLLSFDLSL</sequence>
<proteinExistence type="predicted"/>
<dbReference type="AlphaFoldDB" id="A0A1M5PN23"/>
<feature type="signal peptide" evidence="1">
    <location>
        <begin position="1"/>
        <end position="33"/>
    </location>
</feature>
<feature type="chain" id="PRO_5009912978" evidence="1">
    <location>
        <begin position="34"/>
        <end position="399"/>
    </location>
</feature>
<protein>
    <submittedName>
        <fullName evidence="2">Uncharacterized protein, PEP-CTERM system associated</fullName>
    </submittedName>
</protein>
<organism evidence="2 3">
    <name type="scientific">Stutzerimonas xanthomarina DSM 18231</name>
    <dbReference type="NCBI Taxonomy" id="1403346"/>
    <lineage>
        <taxon>Bacteria</taxon>
        <taxon>Pseudomonadati</taxon>
        <taxon>Pseudomonadota</taxon>
        <taxon>Gammaproteobacteria</taxon>
        <taxon>Pseudomonadales</taxon>
        <taxon>Pseudomonadaceae</taxon>
        <taxon>Stutzerimonas</taxon>
    </lineage>
</organism>
<gene>
    <name evidence="2" type="ORF">SAMN02744645_2295</name>
</gene>
<evidence type="ECO:0000256" key="1">
    <source>
        <dbReference type="SAM" id="SignalP"/>
    </source>
</evidence>